<reference evidence="2" key="1">
    <citation type="submission" date="2016-10" db="EMBL/GenBank/DDBJ databases">
        <authorList>
            <person name="Varghese N."/>
            <person name="Submissions S."/>
        </authorList>
    </citation>
    <scope>NUCLEOTIDE SEQUENCE [LARGE SCALE GENOMIC DNA]</scope>
    <source>
        <strain evidence="2">DSM 25730</strain>
    </source>
</reference>
<organism evidence="1 2">
    <name type="scientific">Algibacter pectinivorans</name>
    <dbReference type="NCBI Taxonomy" id="870482"/>
    <lineage>
        <taxon>Bacteria</taxon>
        <taxon>Pseudomonadati</taxon>
        <taxon>Bacteroidota</taxon>
        <taxon>Flavobacteriia</taxon>
        <taxon>Flavobacteriales</taxon>
        <taxon>Flavobacteriaceae</taxon>
        <taxon>Algibacter</taxon>
    </lineage>
</organism>
<dbReference type="PROSITE" id="PS51257">
    <property type="entry name" value="PROKAR_LIPOPROTEIN"/>
    <property type="match status" value="1"/>
</dbReference>
<dbReference type="RefSeq" id="WP_092848467.1">
    <property type="nucleotide sequence ID" value="NZ_FOMI01000001.1"/>
</dbReference>
<name>A0A1I1MQ13_9FLAO</name>
<keyword evidence="2" id="KW-1185">Reference proteome</keyword>
<dbReference type="EMBL" id="FOMI01000001">
    <property type="protein sequence ID" value="SFC87471.1"/>
    <property type="molecule type" value="Genomic_DNA"/>
</dbReference>
<protein>
    <recommendedName>
        <fullName evidence="3">Lipoprotein</fullName>
    </recommendedName>
</protein>
<sequence>MKKKPLLFLQMIIVTLFLVVGIISCSNEDKTEETENLAFVDKYSDLDQLIQNLNSTYSGQEVLVSIKYEYNENAEYEYKILNEEKLDIITSTLLLKEIGYKSTGLFKSKLGANNKRNAGDKYKLTCSSGGKTTTKTCSGVFSCKKFAGDCLDKGGCLTVCKIKELVYIPPYPIEKFDTKEIEYTLPEVILLPDLDS</sequence>
<dbReference type="OrthoDB" id="660065at2"/>
<accession>A0A1I1MQ13</accession>
<gene>
    <name evidence="1" type="ORF">SAMN04487987_101447</name>
</gene>
<proteinExistence type="predicted"/>
<evidence type="ECO:0000313" key="1">
    <source>
        <dbReference type="EMBL" id="SFC87471.1"/>
    </source>
</evidence>
<evidence type="ECO:0000313" key="2">
    <source>
        <dbReference type="Proteomes" id="UP000199439"/>
    </source>
</evidence>
<dbReference type="Proteomes" id="UP000199439">
    <property type="component" value="Unassembled WGS sequence"/>
</dbReference>
<evidence type="ECO:0008006" key="3">
    <source>
        <dbReference type="Google" id="ProtNLM"/>
    </source>
</evidence>
<dbReference type="AlphaFoldDB" id="A0A1I1MQ13"/>